<accession>A0ABN3K8F1</accession>
<sequence length="97" mass="10194">MPRMPGCAGVRERTVRTGGGFRRPLLITGADADPAPLYRPPGLDTVPFPGDRTTPGAPGSYAATGSPAARHAWNPPARSVARCRPSRCRDSAARLEA</sequence>
<evidence type="ECO:0000256" key="1">
    <source>
        <dbReference type="SAM" id="MobiDB-lite"/>
    </source>
</evidence>
<feature type="compositionally biased region" description="Basic and acidic residues" evidence="1">
    <location>
        <begin position="87"/>
        <end position="97"/>
    </location>
</feature>
<dbReference type="Proteomes" id="UP001500460">
    <property type="component" value="Unassembled WGS sequence"/>
</dbReference>
<evidence type="ECO:0000313" key="2">
    <source>
        <dbReference type="EMBL" id="GAA2452586.1"/>
    </source>
</evidence>
<keyword evidence="3" id="KW-1185">Reference proteome</keyword>
<reference evidence="2 3" key="1">
    <citation type="journal article" date="2019" name="Int. J. Syst. Evol. Microbiol.">
        <title>The Global Catalogue of Microorganisms (GCM) 10K type strain sequencing project: providing services to taxonomists for standard genome sequencing and annotation.</title>
        <authorList>
            <consortium name="The Broad Institute Genomics Platform"/>
            <consortium name="The Broad Institute Genome Sequencing Center for Infectious Disease"/>
            <person name="Wu L."/>
            <person name="Ma J."/>
        </authorList>
    </citation>
    <scope>NUCLEOTIDE SEQUENCE [LARGE SCALE GENOMIC DNA]</scope>
    <source>
        <strain evidence="2 3">JCM 6922</strain>
    </source>
</reference>
<gene>
    <name evidence="2" type="ORF">GCM10010421_51690</name>
</gene>
<organism evidence="2 3">
    <name type="scientific">Streptomyces glaucus</name>
    <dbReference type="NCBI Taxonomy" id="284029"/>
    <lineage>
        <taxon>Bacteria</taxon>
        <taxon>Bacillati</taxon>
        <taxon>Actinomycetota</taxon>
        <taxon>Actinomycetes</taxon>
        <taxon>Kitasatosporales</taxon>
        <taxon>Streptomycetaceae</taxon>
        <taxon>Streptomyces</taxon>
    </lineage>
</organism>
<comment type="caution">
    <text evidence="2">The sequence shown here is derived from an EMBL/GenBank/DDBJ whole genome shotgun (WGS) entry which is preliminary data.</text>
</comment>
<proteinExistence type="predicted"/>
<evidence type="ECO:0000313" key="3">
    <source>
        <dbReference type="Proteomes" id="UP001500460"/>
    </source>
</evidence>
<dbReference type="EMBL" id="BAAATK010000043">
    <property type="protein sequence ID" value="GAA2452586.1"/>
    <property type="molecule type" value="Genomic_DNA"/>
</dbReference>
<name>A0ABN3K8F1_9ACTN</name>
<protein>
    <submittedName>
        <fullName evidence="2">Uncharacterized protein</fullName>
    </submittedName>
</protein>
<feature type="region of interest" description="Disordered" evidence="1">
    <location>
        <begin position="48"/>
        <end position="97"/>
    </location>
</feature>